<keyword evidence="3" id="KW-1185">Reference proteome</keyword>
<evidence type="ECO:0000313" key="2">
    <source>
        <dbReference type="EnsemblMetazoa" id="AMEC022295-PA"/>
    </source>
</evidence>
<feature type="compositionally biased region" description="Basic residues" evidence="1">
    <location>
        <begin position="17"/>
        <end position="29"/>
    </location>
</feature>
<feature type="region of interest" description="Disordered" evidence="1">
    <location>
        <begin position="91"/>
        <end position="130"/>
    </location>
</feature>
<dbReference type="VEuPathDB" id="VectorBase:AMEC022295"/>
<protein>
    <submittedName>
        <fullName evidence="2">Uncharacterized protein</fullName>
    </submittedName>
</protein>
<reference evidence="3" key="1">
    <citation type="submission" date="2014-01" db="EMBL/GenBank/DDBJ databases">
        <title>The Genome Sequence of Anopheles melas CM1001059_A (V2).</title>
        <authorList>
            <consortium name="The Broad Institute Genomics Platform"/>
            <person name="Neafsey D.E."/>
            <person name="Besansky N."/>
            <person name="Howell P."/>
            <person name="Walton C."/>
            <person name="Young S.K."/>
            <person name="Zeng Q."/>
            <person name="Gargeya S."/>
            <person name="Fitzgerald M."/>
            <person name="Haas B."/>
            <person name="Abouelleil A."/>
            <person name="Allen A.W."/>
            <person name="Alvarado L."/>
            <person name="Arachchi H.M."/>
            <person name="Berlin A.M."/>
            <person name="Chapman S.B."/>
            <person name="Gainer-Dewar J."/>
            <person name="Goldberg J."/>
            <person name="Griggs A."/>
            <person name="Gujja S."/>
            <person name="Hansen M."/>
            <person name="Howarth C."/>
            <person name="Imamovic A."/>
            <person name="Ireland A."/>
            <person name="Larimer J."/>
            <person name="McCowan C."/>
            <person name="Murphy C."/>
            <person name="Pearson M."/>
            <person name="Poon T.W."/>
            <person name="Priest M."/>
            <person name="Roberts A."/>
            <person name="Saif S."/>
            <person name="Shea T."/>
            <person name="Sisk P."/>
            <person name="Sykes S."/>
            <person name="Wortman J."/>
            <person name="Nusbaum C."/>
            <person name="Birren B."/>
        </authorList>
    </citation>
    <scope>NUCLEOTIDE SEQUENCE [LARGE SCALE GENOMIC DNA]</scope>
    <source>
        <strain evidence="3">CM1001059</strain>
    </source>
</reference>
<feature type="region of interest" description="Disordered" evidence="1">
    <location>
        <begin position="1"/>
        <end position="69"/>
    </location>
</feature>
<organism evidence="2 3">
    <name type="scientific">Anopheles melas</name>
    <dbReference type="NCBI Taxonomy" id="34690"/>
    <lineage>
        <taxon>Eukaryota</taxon>
        <taxon>Metazoa</taxon>
        <taxon>Ecdysozoa</taxon>
        <taxon>Arthropoda</taxon>
        <taxon>Hexapoda</taxon>
        <taxon>Insecta</taxon>
        <taxon>Pterygota</taxon>
        <taxon>Neoptera</taxon>
        <taxon>Endopterygota</taxon>
        <taxon>Diptera</taxon>
        <taxon>Nematocera</taxon>
        <taxon>Culicoidea</taxon>
        <taxon>Culicidae</taxon>
        <taxon>Anophelinae</taxon>
        <taxon>Anopheles</taxon>
    </lineage>
</organism>
<reference evidence="2" key="2">
    <citation type="submission" date="2020-05" db="UniProtKB">
        <authorList>
            <consortium name="EnsemblMetazoa"/>
        </authorList>
    </citation>
    <scope>IDENTIFICATION</scope>
    <source>
        <strain evidence="2">CM1001059</strain>
    </source>
</reference>
<evidence type="ECO:0000313" key="3">
    <source>
        <dbReference type="Proteomes" id="UP000075902"/>
    </source>
</evidence>
<feature type="compositionally biased region" description="Low complexity" evidence="1">
    <location>
        <begin position="97"/>
        <end position="108"/>
    </location>
</feature>
<dbReference type="AlphaFoldDB" id="A0A182UKZ1"/>
<accession>A0A182UKZ1</accession>
<name>A0A182UKZ1_9DIPT</name>
<sequence length="130" mass="13995">MGKFSKNPESLPNYSAKRFRKVGAKFRTRSHPEPSRAASRQPEPIGAVQSRSEQSELLMPSEPSEPVGAVISDRAGWSRRSCSDCRLLQRLQPAPTGSDGSDGINSSDCSDRLCTAPIGSGRLRPVPAAD</sequence>
<evidence type="ECO:0000256" key="1">
    <source>
        <dbReference type="SAM" id="MobiDB-lite"/>
    </source>
</evidence>
<dbReference type="Proteomes" id="UP000075902">
    <property type="component" value="Unassembled WGS sequence"/>
</dbReference>
<dbReference type="EnsemblMetazoa" id="AMEC022295-RA">
    <property type="protein sequence ID" value="AMEC022295-PA"/>
    <property type="gene ID" value="AMEC022295"/>
</dbReference>
<proteinExistence type="predicted"/>